<reference evidence="1 2" key="1">
    <citation type="submission" date="2021-01" db="EMBL/GenBank/DDBJ databases">
        <title>Chromosome-level genome assembly of a human fungal pathogen reveals clustering of transcriptionally co-regulated genes.</title>
        <authorList>
            <person name="Voorhies M."/>
            <person name="Cohen S."/>
            <person name="Shea T.P."/>
            <person name="Petrus S."/>
            <person name="Munoz J.F."/>
            <person name="Poplawski S."/>
            <person name="Goldman W.E."/>
            <person name="Michael T."/>
            <person name="Cuomo C.A."/>
            <person name="Sil A."/>
            <person name="Beyhan S."/>
        </authorList>
    </citation>
    <scope>NUCLEOTIDE SEQUENCE [LARGE SCALE GENOMIC DNA]</scope>
    <source>
        <strain evidence="1 2">G184AR</strain>
    </source>
</reference>
<protein>
    <submittedName>
        <fullName evidence="1">Uncharacterized protein</fullName>
    </submittedName>
</protein>
<dbReference type="VEuPathDB" id="FungiDB:I7I52_01481"/>
<evidence type="ECO:0000313" key="1">
    <source>
        <dbReference type="EMBL" id="KAG5303471.1"/>
    </source>
</evidence>
<dbReference type="EMBL" id="JAEVHI010000001">
    <property type="protein sequence ID" value="KAG5303471.1"/>
    <property type="molecule type" value="Genomic_DNA"/>
</dbReference>
<accession>A0A8H7Z655</accession>
<dbReference type="Proteomes" id="UP000670092">
    <property type="component" value="Unassembled WGS sequence"/>
</dbReference>
<gene>
    <name evidence="1" type="ORF">I7I52_01481</name>
</gene>
<sequence length="63" mass="6908">MEESFEDFTTDGLIVHDEGCVSSFAFCPTPVPMLSYQFLFYSGSPSLSLSLSVPPFCFLCVPS</sequence>
<evidence type="ECO:0000313" key="2">
    <source>
        <dbReference type="Proteomes" id="UP000670092"/>
    </source>
</evidence>
<organism evidence="1 2">
    <name type="scientific">Ajellomyces capsulatus</name>
    <name type="common">Darling's disease fungus</name>
    <name type="synonym">Histoplasma capsulatum</name>
    <dbReference type="NCBI Taxonomy" id="5037"/>
    <lineage>
        <taxon>Eukaryota</taxon>
        <taxon>Fungi</taxon>
        <taxon>Dikarya</taxon>
        <taxon>Ascomycota</taxon>
        <taxon>Pezizomycotina</taxon>
        <taxon>Eurotiomycetes</taxon>
        <taxon>Eurotiomycetidae</taxon>
        <taxon>Onygenales</taxon>
        <taxon>Ajellomycetaceae</taxon>
        <taxon>Histoplasma</taxon>
    </lineage>
</organism>
<comment type="caution">
    <text evidence="1">The sequence shown here is derived from an EMBL/GenBank/DDBJ whole genome shotgun (WGS) entry which is preliminary data.</text>
</comment>
<name>A0A8H7Z655_AJECA</name>
<dbReference type="AlphaFoldDB" id="A0A8H7Z655"/>
<proteinExistence type="predicted"/>